<dbReference type="InterPro" id="IPR035595">
    <property type="entry name" value="UDP_glycos_trans_CS"/>
</dbReference>
<gene>
    <name evidence="10" type="ORF">CLUMA_CG008236</name>
</gene>
<feature type="transmembrane region" description="Helical" evidence="8">
    <location>
        <begin position="407"/>
        <end position="426"/>
    </location>
</feature>
<keyword evidence="3" id="KW-0328">Glycosyltransferase</keyword>
<evidence type="ECO:0000256" key="3">
    <source>
        <dbReference type="ARBA" id="ARBA00022676"/>
    </source>
</evidence>
<dbReference type="PANTHER" id="PTHR48043">
    <property type="entry name" value="EG:EG0003.4 PROTEIN-RELATED"/>
    <property type="match status" value="1"/>
</dbReference>
<feature type="transmembrane region" description="Helical" evidence="8">
    <location>
        <begin position="173"/>
        <end position="191"/>
    </location>
</feature>
<dbReference type="InterPro" id="IPR036259">
    <property type="entry name" value="MFS_trans_sf"/>
</dbReference>
<dbReference type="CDD" id="cd03784">
    <property type="entry name" value="GT1_Gtf-like"/>
    <property type="match status" value="1"/>
</dbReference>
<dbReference type="Gene3D" id="3.40.50.2000">
    <property type="entry name" value="Glycogen Phosphorylase B"/>
    <property type="match status" value="1"/>
</dbReference>
<name>A0A1J1I357_9DIPT</name>
<evidence type="ECO:0000256" key="6">
    <source>
        <dbReference type="ARBA" id="ARBA00022989"/>
    </source>
</evidence>
<dbReference type="Proteomes" id="UP000183832">
    <property type="component" value="Unassembled WGS sequence"/>
</dbReference>
<dbReference type="Pfam" id="PF00201">
    <property type="entry name" value="UDPGT"/>
    <property type="match status" value="1"/>
</dbReference>
<reference evidence="10 11" key="1">
    <citation type="submission" date="2015-04" db="EMBL/GenBank/DDBJ databases">
        <authorList>
            <person name="Syromyatnikov M.Y."/>
            <person name="Popov V.N."/>
        </authorList>
    </citation>
    <scope>NUCLEOTIDE SEQUENCE [LARGE SCALE GENOMIC DNA]</scope>
</reference>
<dbReference type="GO" id="GO:0008194">
    <property type="term" value="F:UDP-glycosyltransferase activity"/>
    <property type="evidence" value="ECO:0007669"/>
    <property type="project" value="InterPro"/>
</dbReference>
<sequence length="916" mass="104054">MVKNSGNVIDLDNILENEVKFGKFQIIIILLIAFPIFLNGVQTITFIFAAGNLNYRCEISECDDVGSSNSEFLPEWLNFAVPFEATGLPQKCDKFESLNSSQICTVESFNSSNVIKCDKYVYEDEEFTILNEFSLNCDKEFLLSLIGTINNIGQLFCFLLTGFISDKYGRRSALIIGCLGAAVFGILRIFAFNYTMYAVFEFFDALFGGGTYSTAYIIGLELVTPRLRTLTGTFLNCFYAFGEIYLGLIAMWFKNYRMILLFSYVPGFFTISFICLLPQSIRWLITKGLNEEAKKILIKAAKQNGSSLSENSLMMFDEKIAVLNNSENDSESDDTQDSKISRRAIIQILNLSYIWFSTLFVYFGLNINAVYLEYWNKYVSFIIVCLIELPSYFITNIMMESIGRKKTLFVGLIGSGIFCIVSEFIPGVLLKTIAFVIGKLLISISFSCLYIFTIEVFPTNLRHRFFSISSISGRIGNILAPLTPLLAQSVSPQLPLIMFRSILNALHERGHNVTALTPDVEASVPNLTYLHLEKIYPAIYNGTERPNFFEWSKLSKIEFMFMILKFNKLSCSSAMDSKGYERLLAYPNEFKFDLVIYDNIGGPCLLLFLNKFNNPPMISATAFNAISRNAYYAGGLISPGVVPGHNCLFATPMTFKERIKSTIIEIILFHLIEFYLTPSTDKMVRARYPEIPYLGDLEKSAKMFIINSFTLIDQKVANFPNLKQIGGVQIQKPKQLSDDLIKIIDEAKDGIVFFSLGTNVRSDSLGEERIVKIIKALEKLPTYTFLWKFETKEKLPIKLPAHIVIQSWWPQSDILAHPKTKLFMSHSGLLSTQEALWYGVPILGIPIFGDQFYNIFQMQRNGVAQEFSLHDFTENQLFEIVSEMLLNENYLTKAKNISFALRDQPMTPINEAIFWI</sequence>
<dbReference type="InterPro" id="IPR020846">
    <property type="entry name" value="MFS_dom"/>
</dbReference>
<keyword evidence="5 8" id="KW-0812">Transmembrane</keyword>
<comment type="similarity">
    <text evidence="2">Belongs to the UDP-glycosyltransferase family.</text>
</comment>
<dbReference type="OrthoDB" id="2261376at2759"/>
<comment type="subcellular location">
    <subcellularLocation>
        <location evidence="1">Membrane</location>
        <topology evidence="1">Multi-pass membrane protein</topology>
    </subcellularLocation>
</comment>
<feature type="transmembrane region" description="Helical" evidence="8">
    <location>
        <begin position="259"/>
        <end position="277"/>
    </location>
</feature>
<evidence type="ECO:0000256" key="2">
    <source>
        <dbReference type="ARBA" id="ARBA00009995"/>
    </source>
</evidence>
<dbReference type="InterPro" id="IPR002213">
    <property type="entry name" value="UDP_glucos_trans"/>
</dbReference>
<dbReference type="FunFam" id="3.40.50.2000:FF:000050">
    <property type="entry name" value="UDP-glucuronosyltransferase"/>
    <property type="match status" value="1"/>
</dbReference>
<feature type="transmembrane region" description="Helical" evidence="8">
    <location>
        <begin position="378"/>
        <end position="395"/>
    </location>
</feature>
<feature type="transmembrane region" description="Helical" evidence="8">
    <location>
        <begin position="348"/>
        <end position="372"/>
    </location>
</feature>
<keyword evidence="4" id="KW-0808">Transferase</keyword>
<dbReference type="InterPro" id="IPR050271">
    <property type="entry name" value="UDP-glycosyltransferase"/>
</dbReference>
<proteinExistence type="inferred from homology"/>
<dbReference type="GO" id="GO:0022857">
    <property type="term" value="F:transmembrane transporter activity"/>
    <property type="evidence" value="ECO:0007669"/>
    <property type="project" value="InterPro"/>
</dbReference>
<keyword evidence="7 8" id="KW-0472">Membrane</keyword>
<dbReference type="InterPro" id="IPR005828">
    <property type="entry name" value="MFS_sugar_transport-like"/>
</dbReference>
<dbReference type="PROSITE" id="PS00216">
    <property type="entry name" value="SUGAR_TRANSPORT_1"/>
    <property type="match status" value="1"/>
</dbReference>
<evidence type="ECO:0000256" key="1">
    <source>
        <dbReference type="ARBA" id="ARBA00004141"/>
    </source>
</evidence>
<keyword evidence="11" id="KW-1185">Reference proteome</keyword>
<dbReference type="PROSITE" id="PS50850">
    <property type="entry name" value="MFS"/>
    <property type="match status" value="1"/>
</dbReference>
<dbReference type="STRING" id="568069.A0A1J1I357"/>
<organism evidence="10 11">
    <name type="scientific">Clunio marinus</name>
    <dbReference type="NCBI Taxonomy" id="568069"/>
    <lineage>
        <taxon>Eukaryota</taxon>
        <taxon>Metazoa</taxon>
        <taxon>Ecdysozoa</taxon>
        <taxon>Arthropoda</taxon>
        <taxon>Hexapoda</taxon>
        <taxon>Insecta</taxon>
        <taxon>Pterygota</taxon>
        <taxon>Neoptera</taxon>
        <taxon>Endopterygota</taxon>
        <taxon>Diptera</taxon>
        <taxon>Nematocera</taxon>
        <taxon>Chironomoidea</taxon>
        <taxon>Chironomidae</taxon>
        <taxon>Clunio</taxon>
    </lineage>
</organism>
<evidence type="ECO:0000313" key="10">
    <source>
        <dbReference type="EMBL" id="CRK94736.1"/>
    </source>
</evidence>
<feature type="transmembrane region" description="Helical" evidence="8">
    <location>
        <begin position="26"/>
        <end position="50"/>
    </location>
</feature>
<feature type="domain" description="Major facilitator superfamily (MFS) profile" evidence="9">
    <location>
        <begin position="28"/>
        <end position="570"/>
    </location>
</feature>
<dbReference type="PANTHER" id="PTHR48043:SF159">
    <property type="entry name" value="EG:EG0003.4 PROTEIN-RELATED"/>
    <property type="match status" value="1"/>
</dbReference>
<evidence type="ECO:0000256" key="7">
    <source>
        <dbReference type="ARBA" id="ARBA00023136"/>
    </source>
</evidence>
<dbReference type="PROSITE" id="PS00375">
    <property type="entry name" value="UDPGT"/>
    <property type="match status" value="1"/>
</dbReference>
<dbReference type="SUPFAM" id="SSF53756">
    <property type="entry name" value="UDP-Glycosyltransferase/glycogen phosphorylase"/>
    <property type="match status" value="1"/>
</dbReference>
<dbReference type="Pfam" id="PF00083">
    <property type="entry name" value="Sugar_tr"/>
    <property type="match status" value="1"/>
</dbReference>
<dbReference type="AlphaFoldDB" id="A0A1J1I357"/>
<feature type="transmembrane region" description="Helical" evidence="8">
    <location>
        <begin position="432"/>
        <end position="453"/>
    </location>
</feature>
<keyword evidence="6 8" id="KW-1133">Transmembrane helix</keyword>
<dbReference type="InterPro" id="IPR005829">
    <property type="entry name" value="Sugar_transporter_CS"/>
</dbReference>
<evidence type="ECO:0000256" key="5">
    <source>
        <dbReference type="ARBA" id="ARBA00022692"/>
    </source>
</evidence>
<dbReference type="EMBL" id="CVRI01000040">
    <property type="protein sequence ID" value="CRK94736.1"/>
    <property type="molecule type" value="Genomic_DNA"/>
</dbReference>
<protein>
    <submittedName>
        <fullName evidence="10">CLUMA_CG008236, isoform A</fullName>
    </submittedName>
</protein>
<dbReference type="SUPFAM" id="SSF103473">
    <property type="entry name" value="MFS general substrate transporter"/>
    <property type="match status" value="1"/>
</dbReference>
<dbReference type="Gene3D" id="1.20.1250.20">
    <property type="entry name" value="MFS general substrate transporter like domains"/>
    <property type="match status" value="1"/>
</dbReference>
<dbReference type="GO" id="GO:0016020">
    <property type="term" value="C:membrane"/>
    <property type="evidence" value="ECO:0007669"/>
    <property type="project" value="UniProtKB-SubCell"/>
</dbReference>
<feature type="transmembrane region" description="Helical" evidence="8">
    <location>
        <begin position="197"/>
        <end position="218"/>
    </location>
</feature>
<feature type="transmembrane region" description="Helical" evidence="8">
    <location>
        <begin position="230"/>
        <end position="253"/>
    </location>
</feature>
<evidence type="ECO:0000259" key="9">
    <source>
        <dbReference type="PROSITE" id="PS50850"/>
    </source>
</evidence>
<feature type="transmembrane region" description="Helical" evidence="8">
    <location>
        <begin position="141"/>
        <end position="161"/>
    </location>
</feature>
<accession>A0A1J1I357</accession>
<evidence type="ECO:0000256" key="8">
    <source>
        <dbReference type="SAM" id="Phobius"/>
    </source>
</evidence>
<evidence type="ECO:0000256" key="4">
    <source>
        <dbReference type="ARBA" id="ARBA00022679"/>
    </source>
</evidence>
<feature type="non-terminal residue" evidence="10">
    <location>
        <position position="916"/>
    </location>
</feature>
<evidence type="ECO:0000313" key="11">
    <source>
        <dbReference type="Proteomes" id="UP000183832"/>
    </source>
</evidence>